<comment type="caution">
    <text evidence="2">The sequence shown here is derived from an EMBL/GenBank/DDBJ whole genome shotgun (WGS) entry which is preliminary data.</text>
</comment>
<reference evidence="2" key="1">
    <citation type="submission" date="2020-11" db="EMBL/GenBank/DDBJ databases">
        <authorList>
            <consortium name="DOE Joint Genome Institute"/>
            <person name="Ahrendt S."/>
            <person name="Riley R."/>
            <person name="Andreopoulos W."/>
            <person name="LaButti K."/>
            <person name="Pangilinan J."/>
            <person name="Ruiz-duenas F.J."/>
            <person name="Barrasa J.M."/>
            <person name="Sanchez-Garcia M."/>
            <person name="Camarero S."/>
            <person name="Miyauchi S."/>
            <person name="Serrano A."/>
            <person name="Linde D."/>
            <person name="Babiker R."/>
            <person name="Drula E."/>
            <person name="Ayuso-Fernandez I."/>
            <person name="Pacheco R."/>
            <person name="Padilla G."/>
            <person name="Ferreira P."/>
            <person name="Barriuso J."/>
            <person name="Kellner H."/>
            <person name="Castanera R."/>
            <person name="Alfaro M."/>
            <person name="Ramirez L."/>
            <person name="Pisabarro A.G."/>
            <person name="Kuo A."/>
            <person name="Tritt A."/>
            <person name="Lipzen A."/>
            <person name="He G."/>
            <person name="Yan M."/>
            <person name="Ng V."/>
            <person name="Cullen D."/>
            <person name="Martin F."/>
            <person name="Rosso M.-N."/>
            <person name="Henrissat B."/>
            <person name="Hibbett D."/>
            <person name="Martinez A.T."/>
            <person name="Grigoriev I.V."/>
        </authorList>
    </citation>
    <scope>NUCLEOTIDE SEQUENCE</scope>
    <source>
        <strain evidence="2">AH 44721</strain>
    </source>
</reference>
<keyword evidence="1" id="KW-0472">Membrane</keyword>
<name>A0A9P5NBE0_GYMJU</name>
<dbReference type="PANTHER" id="PTHR40465">
    <property type="entry name" value="CHROMOSOME 1, WHOLE GENOME SHOTGUN SEQUENCE"/>
    <property type="match status" value="1"/>
</dbReference>
<proteinExistence type="predicted"/>
<dbReference type="OrthoDB" id="3046394at2759"/>
<dbReference type="Proteomes" id="UP000724874">
    <property type="component" value="Unassembled WGS sequence"/>
</dbReference>
<keyword evidence="1" id="KW-0812">Transmembrane</keyword>
<keyword evidence="1" id="KW-1133">Transmembrane helix</keyword>
<dbReference type="PANTHER" id="PTHR40465:SF1">
    <property type="entry name" value="DUF6534 DOMAIN-CONTAINING PROTEIN"/>
    <property type="match status" value="1"/>
</dbReference>
<keyword evidence="3" id="KW-1185">Reference proteome</keyword>
<sequence>MCKEGPLVVGIFINAVLLGVMSTQVYLYYISFKSDRLWMKIFVAVLFICDIVNTVFNIAALYQTLIQHFGDFVFLGEITWLFDTDPALMGIIVTSTQLFFTWRIYALTKRRFLSLLIVFEEITVSAMVTAVKIADAPIFVLLAKIRGPIVVWLSAEVIGDILITLSLVTY</sequence>
<feature type="transmembrane region" description="Helical" evidence="1">
    <location>
        <begin position="112"/>
        <end position="134"/>
    </location>
</feature>
<feature type="transmembrane region" description="Helical" evidence="1">
    <location>
        <begin position="6"/>
        <end position="29"/>
    </location>
</feature>
<organism evidence="2 3">
    <name type="scientific">Gymnopilus junonius</name>
    <name type="common">Spectacular rustgill mushroom</name>
    <name type="synonym">Gymnopilus spectabilis subsp. junonius</name>
    <dbReference type="NCBI Taxonomy" id="109634"/>
    <lineage>
        <taxon>Eukaryota</taxon>
        <taxon>Fungi</taxon>
        <taxon>Dikarya</taxon>
        <taxon>Basidiomycota</taxon>
        <taxon>Agaricomycotina</taxon>
        <taxon>Agaricomycetes</taxon>
        <taxon>Agaricomycetidae</taxon>
        <taxon>Agaricales</taxon>
        <taxon>Agaricineae</taxon>
        <taxon>Hymenogastraceae</taxon>
        <taxon>Gymnopilus</taxon>
    </lineage>
</organism>
<feature type="transmembrane region" description="Helical" evidence="1">
    <location>
        <begin position="41"/>
        <end position="66"/>
    </location>
</feature>
<dbReference type="EMBL" id="JADNYJ010000170">
    <property type="protein sequence ID" value="KAF8877467.1"/>
    <property type="molecule type" value="Genomic_DNA"/>
</dbReference>
<evidence type="ECO:0000256" key="1">
    <source>
        <dbReference type="SAM" id="Phobius"/>
    </source>
</evidence>
<feature type="transmembrane region" description="Helical" evidence="1">
    <location>
        <begin position="149"/>
        <end position="168"/>
    </location>
</feature>
<dbReference type="AlphaFoldDB" id="A0A9P5NBE0"/>
<evidence type="ECO:0000313" key="3">
    <source>
        <dbReference type="Proteomes" id="UP000724874"/>
    </source>
</evidence>
<protein>
    <submittedName>
        <fullName evidence="2">Uncharacterized protein</fullName>
    </submittedName>
</protein>
<evidence type="ECO:0000313" key="2">
    <source>
        <dbReference type="EMBL" id="KAF8877467.1"/>
    </source>
</evidence>
<feature type="transmembrane region" description="Helical" evidence="1">
    <location>
        <begin position="86"/>
        <end position="105"/>
    </location>
</feature>
<gene>
    <name evidence="2" type="ORF">CPB84DRAFT_1880613</name>
</gene>
<accession>A0A9P5NBE0</accession>